<organism evidence="2 3">
    <name type="scientific">Timema podura</name>
    <name type="common">Walking stick</name>
    <dbReference type="NCBI Taxonomy" id="61482"/>
    <lineage>
        <taxon>Eukaryota</taxon>
        <taxon>Metazoa</taxon>
        <taxon>Ecdysozoa</taxon>
        <taxon>Arthropoda</taxon>
        <taxon>Hexapoda</taxon>
        <taxon>Insecta</taxon>
        <taxon>Pterygota</taxon>
        <taxon>Neoptera</taxon>
        <taxon>Polyneoptera</taxon>
        <taxon>Phasmatodea</taxon>
        <taxon>Timematodea</taxon>
        <taxon>Timematoidea</taxon>
        <taxon>Timematidae</taxon>
        <taxon>Timema</taxon>
    </lineage>
</organism>
<protein>
    <submittedName>
        <fullName evidence="2">Uncharacterized protein</fullName>
    </submittedName>
</protein>
<reference evidence="2" key="1">
    <citation type="submission" date="2021-03" db="EMBL/GenBank/DDBJ databases">
        <authorList>
            <person name="Tran Van P."/>
        </authorList>
    </citation>
    <scope>NUCLEOTIDE SEQUENCE</scope>
</reference>
<feature type="non-terminal residue" evidence="2">
    <location>
        <position position="128"/>
    </location>
</feature>
<keyword evidence="3" id="KW-1185">Reference proteome</keyword>
<dbReference type="EMBL" id="CAJPIN010032411">
    <property type="protein sequence ID" value="CAG2064204.1"/>
    <property type="molecule type" value="Genomic_DNA"/>
</dbReference>
<comment type="caution">
    <text evidence="2">The sequence shown here is derived from an EMBL/GenBank/DDBJ whole genome shotgun (WGS) entry which is preliminary data.</text>
</comment>
<keyword evidence="1" id="KW-0175">Coiled coil</keyword>
<accession>A0ABN7PDP2</accession>
<proteinExistence type="predicted"/>
<evidence type="ECO:0000256" key="1">
    <source>
        <dbReference type="SAM" id="Coils"/>
    </source>
</evidence>
<evidence type="ECO:0000313" key="3">
    <source>
        <dbReference type="Proteomes" id="UP001153148"/>
    </source>
</evidence>
<sequence length="128" mass="15662">MLEKSVEKEIEEEKLRWIQEEEERLVNMRESFQHIKEQLQQQQTMLDKREAFLKEKMCLEKSKTKNQMEMSARISHLEQVLKEKSIDLEKTENVDEKEALRHEIQNLRRTRDCLVDQRCNLDEKFQKV</sequence>
<dbReference type="Proteomes" id="UP001153148">
    <property type="component" value="Unassembled WGS sequence"/>
</dbReference>
<gene>
    <name evidence="2" type="ORF">TPAB3V08_LOCUS11151</name>
</gene>
<evidence type="ECO:0000313" key="2">
    <source>
        <dbReference type="EMBL" id="CAG2064204.1"/>
    </source>
</evidence>
<name>A0ABN7PDP2_TIMPD</name>
<feature type="coiled-coil region" evidence="1">
    <location>
        <begin position="74"/>
        <end position="117"/>
    </location>
</feature>